<dbReference type="HOGENOM" id="CLU_005854_4_4_12"/>
<dbReference type="GO" id="GO:0030288">
    <property type="term" value="C:outer membrane-bounded periplasmic space"/>
    <property type="evidence" value="ECO:0007669"/>
    <property type="project" value="TreeGrafter"/>
</dbReference>
<dbReference type="SUPFAM" id="SSF55816">
    <property type="entry name" value="5'-nucleotidase (syn. UDP-sugar hydrolase), C-terminal domain"/>
    <property type="match status" value="1"/>
</dbReference>
<feature type="chain" id="PRO_5005133027" evidence="3">
    <location>
        <begin position="23"/>
        <end position="590"/>
    </location>
</feature>
<dbReference type="PANTHER" id="PTHR11575">
    <property type="entry name" value="5'-NUCLEOTIDASE-RELATED"/>
    <property type="match status" value="1"/>
</dbReference>
<comment type="similarity">
    <text evidence="1 3">Belongs to the 5'-nucleotidase family.</text>
</comment>
<keyword evidence="2 3" id="KW-0732">Signal</keyword>
<feature type="region of interest" description="Disordered" evidence="4">
    <location>
        <begin position="566"/>
        <end position="590"/>
    </location>
</feature>
<dbReference type="Gene3D" id="3.60.21.10">
    <property type="match status" value="1"/>
</dbReference>
<dbReference type="Gene3D" id="3.90.780.10">
    <property type="entry name" value="5'-Nucleotidase, C-terminal domain"/>
    <property type="match status" value="1"/>
</dbReference>
<organism evidence="7 8">
    <name type="scientific">Sphaerochaeta pleomorpha (strain ATCC BAA-1885 / DSM 22778 / Grapes)</name>
    <dbReference type="NCBI Taxonomy" id="158190"/>
    <lineage>
        <taxon>Bacteria</taxon>
        <taxon>Pseudomonadati</taxon>
        <taxon>Spirochaetota</taxon>
        <taxon>Spirochaetia</taxon>
        <taxon>Spirochaetales</taxon>
        <taxon>Sphaerochaetaceae</taxon>
        <taxon>Sphaerochaeta</taxon>
    </lineage>
</organism>
<dbReference type="SUPFAM" id="SSF56300">
    <property type="entry name" value="Metallo-dependent phosphatases"/>
    <property type="match status" value="1"/>
</dbReference>
<dbReference type="InterPro" id="IPR008334">
    <property type="entry name" value="5'-Nucleotdase_C"/>
</dbReference>
<dbReference type="GO" id="GO:0009166">
    <property type="term" value="P:nucleotide catabolic process"/>
    <property type="evidence" value="ECO:0007669"/>
    <property type="project" value="InterPro"/>
</dbReference>
<dbReference type="Pfam" id="PF02872">
    <property type="entry name" value="5_nucleotid_C"/>
    <property type="match status" value="1"/>
</dbReference>
<dbReference type="PANTHER" id="PTHR11575:SF6">
    <property type="entry name" value="2',3'-CYCLIC-NUCLEOTIDE 2'-PHOSPHODIESTERASE_3'-NUCLEOTIDASE"/>
    <property type="match status" value="1"/>
</dbReference>
<evidence type="ECO:0000256" key="4">
    <source>
        <dbReference type="SAM" id="MobiDB-lite"/>
    </source>
</evidence>
<dbReference type="InterPro" id="IPR006146">
    <property type="entry name" value="5'-Nucleotdase_CS"/>
</dbReference>
<dbReference type="Pfam" id="PF00149">
    <property type="entry name" value="Metallophos"/>
    <property type="match status" value="1"/>
</dbReference>
<dbReference type="InterPro" id="IPR006179">
    <property type="entry name" value="5_nucleotidase/apyrase"/>
</dbReference>
<feature type="domain" description="5'-Nucleotidase C-terminal" evidence="6">
    <location>
        <begin position="352"/>
        <end position="495"/>
    </location>
</feature>
<dbReference type="PRINTS" id="PR01607">
    <property type="entry name" value="APYRASEFAMLY"/>
</dbReference>
<keyword evidence="3" id="KW-0547">Nucleotide-binding</keyword>
<evidence type="ECO:0000313" key="7">
    <source>
        <dbReference type="EMBL" id="AEV31010.1"/>
    </source>
</evidence>
<keyword evidence="3 7" id="KW-0378">Hydrolase</keyword>
<dbReference type="OrthoDB" id="9800780at2"/>
<dbReference type="EMBL" id="CP003155">
    <property type="protein sequence ID" value="AEV31010.1"/>
    <property type="molecule type" value="Genomic_DNA"/>
</dbReference>
<evidence type="ECO:0000256" key="1">
    <source>
        <dbReference type="ARBA" id="ARBA00006654"/>
    </source>
</evidence>
<dbReference type="PROSITE" id="PS00786">
    <property type="entry name" value="5_NUCLEOTIDASE_2"/>
    <property type="match status" value="1"/>
</dbReference>
<feature type="signal peptide" evidence="3">
    <location>
        <begin position="1"/>
        <end position="22"/>
    </location>
</feature>
<dbReference type="GO" id="GO:0016788">
    <property type="term" value="F:hydrolase activity, acting on ester bonds"/>
    <property type="evidence" value="ECO:0007669"/>
    <property type="project" value="InterPro"/>
</dbReference>
<keyword evidence="8" id="KW-1185">Reference proteome</keyword>
<dbReference type="InterPro" id="IPR029052">
    <property type="entry name" value="Metallo-depent_PP-like"/>
</dbReference>
<dbReference type="InterPro" id="IPR036907">
    <property type="entry name" value="5'-Nucleotdase_C_sf"/>
</dbReference>
<dbReference type="RefSeq" id="WP_014271849.1">
    <property type="nucleotide sequence ID" value="NC_016633.1"/>
</dbReference>
<evidence type="ECO:0000259" key="5">
    <source>
        <dbReference type="Pfam" id="PF00149"/>
    </source>
</evidence>
<dbReference type="GO" id="GO:0046872">
    <property type="term" value="F:metal ion binding"/>
    <property type="evidence" value="ECO:0007669"/>
    <property type="project" value="InterPro"/>
</dbReference>
<dbReference type="PROSITE" id="PS00785">
    <property type="entry name" value="5_NUCLEOTIDASE_1"/>
    <property type="match status" value="1"/>
</dbReference>
<dbReference type="GO" id="GO:0000166">
    <property type="term" value="F:nucleotide binding"/>
    <property type="evidence" value="ECO:0007669"/>
    <property type="project" value="UniProtKB-KW"/>
</dbReference>
<dbReference type="Proteomes" id="UP000005632">
    <property type="component" value="Chromosome"/>
</dbReference>
<proteinExistence type="inferred from homology"/>
<reference evidence="7 8" key="1">
    <citation type="submission" date="2011-11" db="EMBL/GenBank/DDBJ databases">
        <title>Complete sequence of Spirochaeta sp. grapes.</title>
        <authorList>
            <consortium name="US DOE Joint Genome Institute"/>
            <person name="Lucas S."/>
            <person name="Han J."/>
            <person name="Lapidus A."/>
            <person name="Cheng J.-F."/>
            <person name="Goodwin L."/>
            <person name="Pitluck S."/>
            <person name="Peters L."/>
            <person name="Ovchinnikova G."/>
            <person name="Munk A.C."/>
            <person name="Detter J.C."/>
            <person name="Han C."/>
            <person name="Tapia R."/>
            <person name="Land M."/>
            <person name="Hauser L."/>
            <person name="Kyrpides N."/>
            <person name="Ivanova N."/>
            <person name="Pagani I."/>
            <person name="Ritalahtilisa K."/>
            <person name="Loeffler F."/>
            <person name="Woyke T."/>
        </authorList>
    </citation>
    <scope>NUCLEOTIDE SEQUENCE [LARGE SCALE GENOMIC DNA]</scope>
    <source>
        <strain evidence="8">ATCC BAA-1885 / DSM 22778 / Grapes</strain>
    </source>
</reference>
<gene>
    <name evidence="7" type="ordered locus">SpiGrapes_3266</name>
</gene>
<evidence type="ECO:0000259" key="6">
    <source>
        <dbReference type="Pfam" id="PF02872"/>
    </source>
</evidence>
<name>G8QR75_SPHPG</name>
<sequence>MKRNIALLFILALCLIVTPLFATGQNEVTVTILETSDMHGTFAPWDYATDSPLDQGWAKVATVIKQERAKDPNLLLVDNGDTSQDNMIQEFRFDTVHPVARALNFLGYDAWQLGNHEFNFEFENLQRLIASVNATVLGGNIYKADGTRFAEPYMIKRVNGVRVAIMGLAPPHITRWEASDPSHFNNMTFTTPMDETAKILKELEGKADVIIALVHYGEDGEYDTEGMREIAAKYGDRISAFLIGHAHSTLAEEQKNGSFIVEPGSKGSSVGKVEIKLLQRVSGGKWLIEEVKGSVIPVKGQKIAADPAFLTEFKGIDEKSRMIANTAVGKVGADFLPSLYWKNIEGIPTAIVQDTAMIDLINNVQMEATGADVSLAALFDATSDLPKGDFRKRDGVKIYKYDNTLMAVRVTGKQLKAIMENQAGAFFNQYKKGDVTISFNSKIRMYNYDMFQGVTYDIDISKPVGQRICNVMYKGKPLSDSQVLVLALNNYRYGGLSSSGMISNKSEDLVYNSGLAIRDIISDYVVKQGTIMPKCDNNWKIIGAPLTDKDAEKIYAMVREGKIKLPTSEDGRTPNIEPLNADDLRSKKVL</sequence>
<dbReference type="KEGG" id="sgp:SpiGrapes_3266"/>
<dbReference type="AlphaFoldDB" id="G8QR75"/>
<evidence type="ECO:0000256" key="2">
    <source>
        <dbReference type="ARBA" id="ARBA00022729"/>
    </source>
</evidence>
<protein>
    <submittedName>
        <fullName evidence="7">5'-nucleotidase/2',3'-cyclic phosphodiesterase-like hydrolase</fullName>
    </submittedName>
</protein>
<dbReference type="eggNOG" id="COG0737">
    <property type="taxonomic scope" value="Bacteria"/>
</dbReference>
<dbReference type="STRING" id="158190.SpiGrapes_3266"/>
<feature type="domain" description="Calcineurin-like phosphoesterase" evidence="5">
    <location>
        <begin position="31"/>
        <end position="248"/>
    </location>
</feature>
<accession>G8QR75</accession>
<dbReference type="InterPro" id="IPR004843">
    <property type="entry name" value="Calcineurin-like_PHP"/>
</dbReference>
<evidence type="ECO:0000256" key="3">
    <source>
        <dbReference type="RuleBase" id="RU362119"/>
    </source>
</evidence>
<evidence type="ECO:0000313" key="8">
    <source>
        <dbReference type="Proteomes" id="UP000005632"/>
    </source>
</evidence>